<dbReference type="AlphaFoldDB" id="A0A9Q1CBL8"/>
<proteinExistence type="predicted"/>
<accession>A0A9Q1CBL8</accession>
<evidence type="ECO:0000313" key="1">
    <source>
        <dbReference type="EMBL" id="KAJ8042693.1"/>
    </source>
</evidence>
<keyword evidence="2" id="KW-1185">Reference proteome</keyword>
<organism evidence="1 2">
    <name type="scientific">Holothuria leucospilota</name>
    <name type="common">Black long sea cucumber</name>
    <name type="synonym">Mertensiothuria leucospilota</name>
    <dbReference type="NCBI Taxonomy" id="206669"/>
    <lineage>
        <taxon>Eukaryota</taxon>
        <taxon>Metazoa</taxon>
        <taxon>Echinodermata</taxon>
        <taxon>Eleutherozoa</taxon>
        <taxon>Echinozoa</taxon>
        <taxon>Holothuroidea</taxon>
        <taxon>Aspidochirotacea</taxon>
        <taxon>Aspidochirotida</taxon>
        <taxon>Holothuriidae</taxon>
        <taxon>Holothuria</taxon>
    </lineage>
</organism>
<evidence type="ECO:0000313" key="2">
    <source>
        <dbReference type="Proteomes" id="UP001152320"/>
    </source>
</evidence>
<protein>
    <submittedName>
        <fullName evidence="1">Uncharacterized protein</fullName>
    </submittedName>
</protein>
<sequence>MCTHNYNQAQYICTCTHNVVLTLEVYVQVLIKEMCTHNYNQVHYICTFTMMLYSHWKPMY</sequence>
<gene>
    <name evidence="1" type="ORF">HOLleu_09515</name>
</gene>
<dbReference type="EMBL" id="JAIZAY010000004">
    <property type="protein sequence ID" value="KAJ8042693.1"/>
    <property type="molecule type" value="Genomic_DNA"/>
</dbReference>
<dbReference type="Proteomes" id="UP001152320">
    <property type="component" value="Chromosome 4"/>
</dbReference>
<name>A0A9Q1CBL8_HOLLE</name>
<comment type="caution">
    <text evidence="1">The sequence shown here is derived from an EMBL/GenBank/DDBJ whole genome shotgun (WGS) entry which is preliminary data.</text>
</comment>
<reference evidence="1" key="1">
    <citation type="submission" date="2021-10" db="EMBL/GenBank/DDBJ databases">
        <title>Tropical sea cucumber genome reveals ecological adaptation and Cuvierian tubules defense mechanism.</title>
        <authorList>
            <person name="Chen T."/>
        </authorList>
    </citation>
    <scope>NUCLEOTIDE SEQUENCE</scope>
    <source>
        <strain evidence="1">Nanhai2018</strain>
        <tissue evidence="1">Muscle</tissue>
    </source>
</reference>